<dbReference type="Proteomes" id="UP000568839">
    <property type="component" value="Unassembled WGS sequence"/>
</dbReference>
<evidence type="ECO:0000313" key="13">
    <source>
        <dbReference type="Proteomes" id="UP000568839"/>
    </source>
</evidence>
<evidence type="ECO:0000256" key="8">
    <source>
        <dbReference type="ARBA" id="ARBA00023210"/>
    </source>
</evidence>
<protein>
    <recommendedName>
        <fullName evidence="10">Probable GTP-binding protein EngB</fullName>
    </recommendedName>
</protein>
<keyword evidence="13" id="KW-1185">Reference proteome</keyword>
<dbReference type="NCBIfam" id="TIGR00231">
    <property type="entry name" value="small_GTP"/>
    <property type="match status" value="1"/>
</dbReference>
<dbReference type="Pfam" id="PF01926">
    <property type="entry name" value="MMR_HSR1"/>
    <property type="match status" value="1"/>
</dbReference>
<feature type="domain" description="EngB-type G" evidence="11">
    <location>
        <begin position="22"/>
        <end position="195"/>
    </location>
</feature>
<dbReference type="RefSeq" id="WP_184402337.1">
    <property type="nucleotide sequence ID" value="NZ_JACHHJ010000001.1"/>
</dbReference>
<dbReference type="InterPro" id="IPR019987">
    <property type="entry name" value="GTP-bd_ribosome_bio_YsxC"/>
</dbReference>
<dbReference type="InterPro" id="IPR027417">
    <property type="entry name" value="P-loop_NTPase"/>
</dbReference>
<evidence type="ECO:0000256" key="7">
    <source>
        <dbReference type="ARBA" id="ARBA00023134"/>
    </source>
</evidence>
<keyword evidence="3 10" id="KW-0132">Cell division</keyword>
<evidence type="ECO:0000256" key="5">
    <source>
        <dbReference type="ARBA" id="ARBA00022741"/>
    </source>
</evidence>
<evidence type="ECO:0000256" key="6">
    <source>
        <dbReference type="ARBA" id="ARBA00022842"/>
    </source>
</evidence>
<evidence type="ECO:0000313" key="12">
    <source>
        <dbReference type="EMBL" id="MBB6448330.1"/>
    </source>
</evidence>
<comment type="cofactor">
    <cofactor evidence="1">
        <name>Mg(2+)</name>
        <dbReference type="ChEBI" id="CHEBI:18420"/>
    </cofactor>
</comment>
<dbReference type="PANTHER" id="PTHR11649">
    <property type="entry name" value="MSS1/TRME-RELATED GTP-BINDING PROTEIN"/>
    <property type="match status" value="1"/>
</dbReference>
<dbReference type="HAMAP" id="MF_00321">
    <property type="entry name" value="GTPase_EngB"/>
    <property type="match status" value="1"/>
</dbReference>
<dbReference type="GO" id="GO:0005829">
    <property type="term" value="C:cytosol"/>
    <property type="evidence" value="ECO:0007669"/>
    <property type="project" value="TreeGrafter"/>
</dbReference>
<keyword evidence="5 10" id="KW-0547">Nucleotide-binding</keyword>
<accession>A0A841PHR5</accession>
<dbReference type="InterPro" id="IPR030393">
    <property type="entry name" value="G_ENGB_dom"/>
</dbReference>
<dbReference type="InterPro" id="IPR006073">
    <property type="entry name" value="GTP-bd"/>
</dbReference>
<evidence type="ECO:0000256" key="4">
    <source>
        <dbReference type="ARBA" id="ARBA00022723"/>
    </source>
</evidence>
<dbReference type="PANTHER" id="PTHR11649:SF13">
    <property type="entry name" value="ENGB-TYPE G DOMAIN-CONTAINING PROTEIN"/>
    <property type="match status" value="1"/>
</dbReference>
<dbReference type="Gene3D" id="3.40.50.300">
    <property type="entry name" value="P-loop containing nucleotide triphosphate hydrolases"/>
    <property type="match status" value="1"/>
</dbReference>
<keyword evidence="9 10" id="KW-0131">Cell cycle</keyword>
<reference evidence="12 13" key="1">
    <citation type="submission" date="2020-08" db="EMBL/GenBank/DDBJ databases">
        <title>Genomic Encyclopedia of Type Strains, Phase IV (KMG-IV): sequencing the most valuable type-strain genomes for metagenomic binning, comparative biology and taxonomic classification.</title>
        <authorList>
            <person name="Goeker M."/>
        </authorList>
    </citation>
    <scope>NUCLEOTIDE SEQUENCE [LARGE SCALE GENOMIC DNA]</scope>
    <source>
        <strain evidence="12 13">DSM 21769</strain>
    </source>
</reference>
<gene>
    <name evidence="10" type="primary">engB</name>
    <name evidence="12" type="ORF">HNR44_000279</name>
</gene>
<dbReference type="FunFam" id="3.40.50.300:FF:000098">
    <property type="entry name" value="Probable GTP-binding protein EngB"/>
    <property type="match status" value="1"/>
</dbReference>
<comment type="function">
    <text evidence="10">Necessary for normal cell division and for the maintenance of normal septation.</text>
</comment>
<evidence type="ECO:0000256" key="9">
    <source>
        <dbReference type="ARBA" id="ARBA00023306"/>
    </source>
</evidence>
<dbReference type="GO" id="GO:0005525">
    <property type="term" value="F:GTP binding"/>
    <property type="evidence" value="ECO:0007669"/>
    <property type="project" value="UniProtKB-UniRule"/>
</dbReference>
<comment type="caution">
    <text evidence="12">The sequence shown here is derived from an EMBL/GenBank/DDBJ whole genome shotgun (WGS) entry which is preliminary data.</text>
</comment>
<dbReference type="InterPro" id="IPR005225">
    <property type="entry name" value="Small_GTP-bd"/>
</dbReference>
<comment type="similarity">
    <text evidence="2 10">Belongs to the TRAFAC class TrmE-Era-EngA-EngB-Septin-like GTPase superfamily. EngB GTPase family.</text>
</comment>
<evidence type="ECO:0000256" key="1">
    <source>
        <dbReference type="ARBA" id="ARBA00001946"/>
    </source>
</evidence>
<evidence type="ECO:0000256" key="10">
    <source>
        <dbReference type="HAMAP-Rule" id="MF_00321"/>
    </source>
</evidence>
<dbReference type="CDD" id="cd01876">
    <property type="entry name" value="YihA_EngB"/>
    <property type="match status" value="1"/>
</dbReference>
<keyword evidence="6" id="KW-0460">Magnesium</keyword>
<dbReference type="SUPFAM" id="SSF52540">
    <property type="entry name" value="P-loop containing nucleoside triphosphate hydrolases"/>
    <property type="match status" value="1"/>
</dbReference>
<dbReference type="NCBIfam" id="TIGR03598">
    <property type="entry name" value="GTPase_YsxC"/>
    <property type="match status" value="1"/>
</dbReference>
<keyword evidence="7 10" id="KW-0342">GTP-binding</keyword>
<evidence type="ECO:0000256" key="2">
    <source>
        <dbReference type="ARBA" id="ARBA00009638"/>
    </source>
</evidence>
<organism evidence="12 13">
    <name type="scientific">Geomicrobium halophilum</name>
    <dbReference type="NCBI Taxonomy" id="549000"/>
    <lineage>
        <taxon>Bacteria</taxon>
        <taxon>Bacillati</taxon>
        <taxon>Bacillota</taxon>
        <taxon>Bacilli</taxon>
        <taxon>Bacillales</taxon>
        <taxon>Geomicrobium</taxon>
    </lineage>
</organism>
<dbReference type="GO" id="GO:0046872">
    <property type="term" value="F:metal ion binding"/>
    <property type="evidence" value="ECO:0007669"/>
    <property type="project" value="UniProtKB-KW"/>
</dbReference>
<evidence type="ECO:0000259" key="11">
    <source>
        <dbReference type="PROSITE" id="PS51706"/>
    </source>
</evidence>
<dbReference type="PROSITE" id="PS51706">
    <property type="entry name" value="G_ENGB"/>
    <property type="match status" value="1"/>
</dbReference>
<keyword evidence="8 10" id="KW-0717">Septation</keyword>
<keyword evidence="4" id="KW-0479">Metal-binding</keyword>
<dbReference type="EMBL" id="JACHHJ010000001">
    <property type="protein sequence ID" value="MBB6448330.1"/>
    <property type="molecule type" value="Genomic_DNA"/>
</dbReference>
<dbReference type="GO" id="GO:0000917">
    <property type="term" value="P:division septum assembly"/>
    <property type="evidence" value="ECO:0007669"/>
    <property type="project" value="UniProtKB-KW"/>
</dbReference>
<dbReference type="AlphaFoldDB" id="A0A841PHR5"/>
<sequence length="195" mass="22266">MNVHKAELLISAVGPDQYPDGNLPEIAFAGRSNVGKSSFINTITQRKKLAYTSQQPGKTRTLNFFSINDICHFVDIPGYGYAKVSKKEREFWGRMTEEYLQTRPQLKGVVLLIDARHEPSDQDLMMYDWLKYYELPVILVITKMDKVKKTKRTAHIKQILSSIDPSSEDGHVLFSSETGEGKEEAWRAIRRLASI</sequence>
<proteinExistence type="inferred from homology"/>
<evidence type="ECO:0000256" key="3">
    <source>
        <dbReference type="ARBA" id="ARBA00022618"/>
    </source>
</evidence>
<name>A0A841PHR5_9BACL</name>